<dbReference type="InterPro" id="IPR022764">
    <property type="entry name" value="Peptidase_S54_rhomboid_dom"/>
</dbReference>
<dbReference type="PANTHER" id="PTHR22936">
    <property type="entry name" value="RHOMBOID-RELATED"/>
    <property type="match status" value="1"/>
</dbReference>
<evidence type="ECO:0000256" key="11">
    <source>
        <dbReference type="SAM" id="MobiDB-lite"/>
    </source>
</evidence>
<dbReference type="GO" id="GO:0004252">
    <property type="term" value="F:serine-type endopeptidase activity"/>
    <property type="evidence" value="ECO:0007669"/>
    <property type="project" value="InterPro"/>
</dbReference>
<keyword evidence="14" id="KW-1185">Reference proteome</keyword>
<evidence type="ECO:0000256" key="2">
    <source>
        <dbReference type="ARBA" id="ARBA00004141"/>
    </source>
</evidence>
<dbReference type="GO" id="GO:0006508">
    <property type="term" value="P:proteolysis"/>
    <property type="evidence" value="ECO:0007669"/>
    <property type="project" value="UniProtKB-KW"/>
</dbReference>
<dbReference type="PANTHER" id="PTHR22936:SF69">
    <property type="entry name" value="RHOMBOID-LIKE PROTEIN"/>
    <property type="match status" value="1"/>
</dbReference>
<comment type="subcellular location">
    <subcellularLocation>
        <location evidence="2 10">Membrane</location>
        <topology evidence="2 10">Multi-pass membrane protein</topology>
    </subcellularLocation>
</comment>
<evidence type="ECO:0000256" key="7">
    <source>
        <dbReference type="ARBA" id="ARBA00022825"/>
    </source>
</evidence>
<dbReference type="InterPro" id="IPR002610">
    <property type="entry name" value="Peptidase_S54_rhomboid-like"/>
</dbReference>
<feature type="domain" description="Peptidase S54 rhomboid" evidence="12">
    <location>
        <begin position="123"/>
        <end position="256"/>
    </location>
</feature>
<dbReference type="AlphaFoldDB" id="A0A8J4BHN9"/>
<organism evidence="13 14">
    <name type="scientific">Volvox africanus</name>
    <dbReference type="NCBI Taxonomy" id="51714"/>
    <lineage>
        <taxon>Eukaryota</taxon>
        <taxon>Viridiplantae</taxon>
        <taxon>Chlorophyta</taxon>
        <taxon>core chlorophytes</taxon>
        <taxon>Chlorophyceae</taxon>
        <taxon>CS clade</taxon>
        <taxon>Chlamydomonadales</taxon>
        <taxon>Volvocaceae</taxon>
        <taxon>Volvox</taxon>
    </lineage>
</organism>
<feature type="transmembrane region" description="Helical" evidence="10">
    <location>
        <begin position="220"/>
        <end position="239"/>
    </location>
</feature>
<evidence type="ECO:0000256" key="9">
    <source>
        <dbReference type="ARBA" id="ARBA00023136"/>
    </source>
</evidence>
<keyword evidence="9 10" id="KW-0472">Membrane</keyword>
<accession>A0A8J4BHN9</accession>
<feature type="transmembrane region" description="Helical" evidence="10">
    <location>
        <begin position="65"/>
        <end position="88"/>
    </location>
</feature>
<dbReference type="EC" id="3.4.21.105" evidence="10"/>
<keyword evidence="8 10" id="KW-1133">Transmembrane helix</keyword>
<dbReference type="Pfam" id="PF01694">
    <property type="entry name" value="Rhomboid"/>
    <property type="match status" value="1"/>
</dbReference>
<protein>
    <recommendedName>
        <fullName evidence="10">RHOMBOID-like protein</fullName>
        <ecNumber evidence="10">3.4.21.105</ecNumber>
    </recommendedName>
</protein>
<dbReference type="EMBL" id="BNCO01000032">
    <property type="protein sequence ID" value="GIL58867.1"/>
    <property type="molecule type" value="Genomic_DNA"/>
</dbReference>
<dbReference type="Gene3D" id="1.20.1540.10">
    <property type="entry name" value="Rhomboid-like"/>
    <property type="match status" value="1"/>
</dbReference>
<evidence type="ECO:0000313" key="13">
    <source>
        <dbReference type="EMBL" id="GIL58867.1"/>
    </source>
</evidence>
<evidence type="ECO:0000256" key="8">
    <source>
        <dbReference type="ARBA" id="ARBA00022989"/>
    </source>
</evidence>
<evidence type="ECO:0000256" key="4">
    <source>
        <dbReference type="ARBA" id="ARBA00022670"/>
    </source>
</evidence>
<sequence length="393" mass="41942">MSTPAIALVSYPAVPANGGFTGSTTEYWAQAQAIQSAQDAQSRQDHYQLQIEEAARIRMRKRQRLFTWMYNILAIGELVYFIVGLYMIEWQVADLQDNPLLGPGQEGILKMGGTYTPRIIQRHQYWRLISSLFHNAGAIHITSNMGMVWTFGHFLVREISPWLVALVFFAAGLSGLLVSVNVGAEFSTAGASIPAFGLAGAATAMLLFRWRRFTCHFASAAVVGFIVGANAFIGATPFVDNSGNTAGFVFGAVICLGIMMVRREKTDTKIGGLLVYVIAVGAVAALLAAIVGGLAGLQLDTPIAGCCDEWVCTSSSLWRCNASRINICTLTTYVNDTPILTCPQGNRIAVSFGASSTADAVQTLCDSLCSSGASMVSSGGGSSGNTDTSQRRM</sequence>
<reference evidence="13" key="1">
    <citation type="journal article" date="2021" name="Proc. Natl. Acad. Sci. U.S.A.">
        <title>Three genomes in the algal genus Volvox reveal the fate of a haploid sex-determining region after a transition to homothallism.</title>
        <authorList>
            <person name="Yamamoto K."/>
            <person name="Hamaji T."/>
            <person name="Kawai-Toyooka H."/>
            <person name="Matsuzaki R."/>
            <person name="Takahashi F."/>
            <person name="Nishimura Y."/>
            <person name="Kawachi M."/>
            <person name="Noguchi H."/>
            <person name="Minakuchi Y."/>
            <person name="Umen J.G."/>
            <person name="Toyoda A."/>
            <person name="Nozaki H."/>
        </authorList>
    </citation>
    <scope>NUCLEOTIDE SEQUENCE</scope>
    <source>
        <strain evidence="13">NIES-3780</strain>
    </source>
</reference>
<dbReference type="InterPro" id="IPR035952">
    <property type="entry name" value="Rhomboid-like_sf"/>
</dbReference>
<comment type="function">
    <text evidence="10">Serine protease involved in intramembrane proteolysis.</text>
</comment>
<evidence type="ECO:0000256" key="6">
    <source>
        <dbReference type="ARBA" id="ARBA00022801"/>
    </source>
</evidence>
<evidence type="ECO:0000313" key="14">
    <source>
        <dbReference type="Proteomes" id="UP000747399"/>
    </source>
</evidence>
<feature type="region of interest" description="Disordered" evidence="11">
    <location>
        <begin position="373"/>
        <end position="393"/>
    </location>
</feature>
<dbReference type="Proteomes" id="UP000747399">
    <property type="component" value="Unassembled WGS sequence"/>
</dbReference>
<keyword evidence="7 10" id="KW-0720">Serine protease</keyword>
<feature type="transmembrane region" description="Helical" evidence="10">
    <location>
        <begin position="186"/>
        <end position="208"/>
    </location>
</feature>
<dbReference type="SUPFAM" id="SSF144091">
    <property type="entry name" value="Rhomboid-like"/>
    <property type="match status" value="1"/>
</dbReference>
<keyword evidence="5 10" id="KW-0812">Transmembrane</keyword>
<feature type="transmembrane region" description="Helical" evidence="10">
    <location>
        <begin position="162"/>
        <end position="180"/>
    </location>
</feature>
<gene>
    <name evidence="13" type="ORF">Vafri_13835</name>
</gene>
<feature type="transmembrane region" description="Helical" evidence="10">
    <location>
        <begin position="132"/>
        <end position="155"/>
    </location>
</feature>
<evidence type="ECO:0000256" key="5">
    <source>
        <dbReference type="ARBA" id="ARBA00022692"/>
    </source>
</evidence>
<comment type="caution">
    <text evidence="13">The sequence shown here is derived from an EMBL/GenBank/DDBJ whole genome shotgun (WGS) entry which is preliminary data.</text>
</comment>
<evidence type="ECO:0000256" key="3">
    <source>
        <dbReference type="ARBA" id="ARBA00009045"/>
    </source>
</evidence>
<name>A0A8J4BHN9_9CHLO</name>
<feature type="transmembrane region" description="Helical" evidence="10">
    <location>
        <begin position="273"/>
        <end position="297"/>
    </location>
</feature>
<proteinExistence type="inferred from homology"/>
<comment type="catalytic activity">
    <reaction evidence="1 10">
        <text>Cleaves type-1 transmembrane domains using a catalytic dyad composed of serine and histidine that are contributed by different transmembrane domains.</text>
        <dbReference type="EC" id="3.4.21.105"/>
    </reaction>
</comment>
<keyword evidence="4 10" id="KW-0645">Protease</keyword>
<evidence type="ECO:0000256" key="10">
    <source>
        <dbReference type="RuleBase" id="RU362115"/>
    </source>
</evidence>
<dbReference type="GO" id="GO:0016020">
    <property type="term" value="C:membrane"/>
    <property type="evidence" value="ECO:0007669"/>
    <property type="project" value="UniProtKB-SubCell"/>
</dbReference>
<evidence type="ECO:0000259" key="12">
    <source>
        <dbReference type="Pfam" id="PF01694"/>
    </source>
</evidence>
<keyword evidence="6 10" id="KW-0378">Hydrolase</keyword>
<evidence type="ECO:0000256" key="1">
    <source>
        <dbReference type="ARBA" id="ARBA00000156"/>
    </source>
</evidence>
<feature type="transmembrane region" description="Helical" evidence="10">
    <location>
        <begin position="245"/>
        <end position="261"/>
    </location>
</feature>
<comment type="similarity">
    <text evidence="3 10">Belongs to the peptidase S54 family.</text>
</comment>